<reference evidence="1 2" key="1">
    <citation type="journal article" date="2021" name="Hortic Res">
        <title>High-quality reference genome and annotation aids understanding of berry development for evergreen blueberry (Vaccinium darrowii).</title>
        <authorList>
            <person name="Yu J."/>
            <person name="Hulse-Kemp A.M."/>
            <person name="Babiker E."/>
            <person name="Staton M."/>
        </authorList>
    </citation>
    <scope>NUCLEOTIDE SEQUENCE [LARGE SCALE GENOMIC DNA]</scope>
    <source>
        <strain evidence="2">cv. NJ 8807/NJ 8810</strain>
        <tissue evidence="1">Young leaf</tissue>
    </source>
</reference>
<comment type="caution">
    <text evidence="1">The sequence shown here is derived from an EMBL/GenBank/DDBJ whole genome shotgun (WGS) entry which is preliminary data.</text>
</comment>
<dbReference type="EMBL" id="CM037155">
    <property type="protein sequence ID" value="KAH7846846.1"/>
    <property type="molecule type" value="Genomic_DNA"/>
</dbReference>
<protein>
    <submittedName>
        <fullName evidence="1">Uncharacterized protein</fullName>
    </submittedName>
</protein>
<gene>
    <name evidence="1" type="ORF">Vadar_018790</name>
</gene>
<evidence type="ECO:0000313" key="2">
    <source>
        <dbReference type="Proteomes" id="UP000828048"/>
    </source>
</evidence>
<organism evidence="1 2">
    <name type="scientific">Vaccinium darrowii</name>
    <dbReference type="NCBI Taxonomy" id="229202"/>
    <lineage>
        <taxon>Eukaryota</taxon>
        <taxon>Viridiplantae</taxon>
        <taxon>Streptophyta</taxon>
        <taxon>Embryophyta</taxon>
        <taxon>Tracheophyta</taxon>
        <taxon>Spermatophyta</taxon>
        <taxon>Magnoliopsida</taxon>
        <taxon>eudicotyledons</taxon>
        <taxon>Gunneridae</taxon>
        <taxon>Pentapetalae</taxon>
        <taxon>asterids</taxon>
        <taxon>Ericales</taxon>
        <taxon>Ericaceae</taxon>
        <taxon>Vaccinioideae</taxon>
        <taxon>Vaccinieae</taxon>
        <taxon>Vaccinium</taxon>
    </lineage>
</organism>
<proteinExistence type="predicted"/>
<sequence length="145" mass="16960">MGDTAVDFFLETLKQLITSSKFRLIIQEKHQLQSLEDEIKYLRVFLKDTVKKRNDHSEVMKLVMQIRDLVAEAENVVEQFVVHAFKADHAPYSPRERQDHLPIKQKKKQIAINSSKLPDHWDHASYSLCEHQDHLSLDLEASKRG</sequence>
<dbReference type="Proteomes" id="UP000828048">
    <property type="component" value="Chromosome 5"/>
</dbReference>
<name>A0ACB7Y0I7_9ERIC</name>
<accession>A0ACB7Y0I7</accession>
<keyword evidence="2" id="KW-1185">Reference proteome</keyword>
<evidence type="ECO:0000313" key="1">
    <source>
        <dbReference type="EMBL" id="KAH7846846.1"/>
    </source>
</evidence>